<keyword evidence="2" id="KW-0812">Transmembrane</keyword>
<reference evidence="4" key="1">
    <citation type="journal article" date="2019" name="PLoS Negl. Trop. Dis.">
        <title>Revisiting the worldwide diversity of Leptospira species in the environment.</title>
        <authorList>
            <person name="Vincent A.T."/>
            <person name="Schiettekatte O."/>
            <person name="Bourhy P."/>
            <person name="Veyrier F.J."/>
            <person name="Picardeau M."/>
        </authorList>
    </citation>
    <scope>NUCLEOTIDE SEQUENCE [LARGE SCALE GENOMIC DNA]</scope>
    <source>
        <strain evidence="4">201702690</strain>
    </source>
</reference>
<evidence type="ECO:0000256" key="2">
    <source>
        <dbReference type="SAM" id="Phobius"/>
    </source>
</evidence>
<accession>A0ABY2MB42</accession>
<protein>
    <submittedName>
        <fullName evidence="3">Uncharacterized protein</fullName>
    </submittedName>
</protein>
<keyword evidence="4" id="KW-1185">Reference proteome</keyword>
<organism evidence="3 4">
    <name type="scientific">Leptospira langatensis</name>
    <dbReference type="NCBI Taxonomy" id="2484983"/>
    <lineage>
        <taxon>Bacteria</taxon>
        <taxon>Pseudomonadati</taxon>
        <taxon>Spirochaetota</taxon>
        <taxon>Spirochaetia</taxon>
        <taxon>Leptospirales</taxon>
        <taxon>Leptospiraceae</taxon>
        <taxon>Leptospira</taxon>
    </lineage>
</organism>
<dbReference type="RefSeq" id="WP_135646454.1">
    <property type="nucleotide sequence ID" value="NZ_RQGC01000009.1"/>
</dbReference>
<dbReference type="EMBL" id="RQGC01000009">
    <property type="protein sequence ID" value="TGL39680.1"/>
    <property type="molecule type" value="Genomic_DNA"/>
</dbReference>
<keyword evidence="2" id="KW-0472">Membrane</keyword>
<comment type="caution">
    <text evidence="3">The sequence shown here is derived from an EMBL/GenBank/DDBJ whole genome shotgun (WGS) entry which is preliminary data.</text>
</comment>
<evidence type="ECO:0000256" key="1">
    <source>
        <dbReference type="SAM" id="Coils"/>
    </source>
</evidence>
<gene>
    <name evidence="3" type="ORF">EHQ53_14255</name>
</gene>
<evidence type="ECO:0000313" key="4">
    <source>
        <dbReference type="Proteomes" id="UP000297273"/>
    </source>
</evidence>
<sequence length="85" mass="9936">MKISEAIKEKLQNGYYLVAVVSVIGSMLISIGRILEEQQATRKEVLLLREDFKKMSEHLEKAEDRNQEKFEQIANDLRILFGVRR</sequence>
<dbReference type="Proteomes" id="UP000297273">
    <property type="component" value="Unassembled WGS sequence"/>
</dbReference>
<keyword evidence="2" id="KW-1133">Transmembrane helix</keyword>
<proteinExistence type="predicted"/>
<name>A0ABY2MB42_9LEPT</name>
<evidence type="ECO:0000313" key="3">
    <source>
        <dbReference type="EMBL" id="TGL39680.1"/>
    </source>
</evidence>
<feature type="transmembrane region" description="Helical" evidence="2">
    <location>
        <begin position="15"/>
        <end position="35"/>
    </location>
</feature>
<keyword evidence="1" id="KW-0175">Coiled coil</keyword>
<feature type="coiled-coil region" evidence="1">
    <location>
        <begin position="45"/>
        <end position="72"/>
    </location>
</feature>